<feature type="domain" description="ParE-like toxin" evidence="1">
    <location>
        <begin position="19"/>
        <end position="83"/>
    </location>
</feature>
<dbReference type="OrthoDB" id="129742at2"/>
<evidence type="ECO:0000313" key="3">
    <source>
        <dbReference type="Proteomes" id="UP000319852"/>
    </source>
</evidence>
<dbReference type="InterPro" id="IPR056925">
    <property type="entry name" value="ParE-like"/>
</dbReference>
<dbReference type="Gene3D" id="3.30.2310.20">
    <property type="entry name" value="RelE-like"/>
    <property type="match status" value="1"/>
</dbReference>
<dbReference type="InterPro" id="IPR035093">
    <property type="entry name" value="RelE/ParE_toxin_dom_sf"/>
</dbReference>
<dbReference type="Pfam" id="PF24732">
    <property type="entry name" value="ParE_like"/>
    <property type="match status" value="1"/>
</dbReference>
<proteinExistence type="predicted"/>
<dbReference type="RefSeq" id="WP_145063210.1">
    <property type="nucleotide sequence ID" value="NZ_CP036263.1"/>
</dbReference>
<accession>A0A517N240</accession>
<protein>
    <recommendedName>
        <fullName evidence="1">ParE-like toxin domain-containing protein</fullName>
    </recommendedName>
</protein>
<organism evidence="2 3">
    <name type="scientific">Adhaeretor mobilis</name>
    <dbReference type="NCBI Taxonomy" id="1930276"/>
    <lineage>
        <taxon>Bacteria</taxon>
        <taxon>Pseudomonadati</taxon>
        <taxon>Planctomycetota</taxon>
        <taxon>Planctomycetia</taxon>
        <taxon>Pirellulales</taxon>
        <taxon>Lacipirellulaceae</taxon>
        <taxon>Adhaeretor</taxon>
    </lineage>
</organism>
<gene>
    <name evidence="2" type="ORF">HG15A2_45350</name>
</gene>
<dbReference type="AlphaFoldDB" id="A0A517N240"/>
<dbReference type="EMBL" id="CP036263">
    <property type="protein sequence ID" value="QDT01193.1"/>
    <property type="molecule type" value="Genomic_DNA"/>
</dbReference>
<evidence type="ECO:0000313" key="2">
    <source>
        <dbReference type="EMBL" id="QDT01193.1"/>
    </source>
</evidence>
<keyword evidence="3" id="KW-1185">Reference proteome</keyword>
<dbReference type="SUPFAM" id="SSF143011">
    <property type="entry name" value="RelE-like"/>
    <property type="match status" value="1"/>
</dbReference>
<dbReference type="KEGG" id="amob:HG15A2_45350"/>
<reference evidence="2 3" key="1">
    <citation type="submission" date="2019-02" db="EMBL/GenBank/DDBJ databases">
        <title>Deep-cultivation of Planctomycetes and their phenomic and genomic characterization uncovers novel biology.</title>
        <authorList>
            <person name="Wiegand S."/>
            <person name="Jogler M."/>
            <person name="Boedeker C."/>
            <person name="Pinto D."/>
            <person name="Vollmers J."/>
            <person name="Rivas-Marin E."/>
            <person name="Kohn T."/>
            <person name="Peeters S.H."/>
            <person name="Heuer A."/>
            <person name="Rast P."/>
            <person name="Oberbeckmann S."/>
            <person name="Bunk B."/>
            <person name="Jeske O."/>
            <person name="Meyerdierks A."/>
            <person name="Storesund J.E."/>
            <person name="Kallscheuer N."/>
            <person name="Luecker S."/>
            <person name="Lage O.M."/>
            <person name="Pohl T."/>
            <person name="Merkel B.J."/>
            <person name="Hornburger P."/>
            <person name="Mueller R.-W."/>
            <person name="Bruemmer F."/>
            <person name="Labrenz M."/>
            <person name="Spormann A.M."/>
            <person name="Op den Camp H."/>
            <person name="Overmann J."/>
            <person name="Amann R."/>
            <person name="Jetten M.S.M."/>
            <person name="Mascher T."/>
            <person name="Medema M.H."/>
            <person name="Devos D.P."/>
            <person name="Kaster A.-K."/>
            <person name="Ovreas L."/>
            <person name="Rohde M."/>
            <person name="Galperin M.Y."/>
            <person name="Jogler C."/>
        </authorList>
    </citation>
    <scope>NUCLEOTIDE SEQUENCE [LARGE SCALE GENOMIC DNA]</scope>
    <source>
        <strain evidence="2 3">HG15A2</strain>
    </source>
</reference>
<name>A0A517N240_9BACT</name>
<evidence type="ECO:0000259" key="1">
    <source>
        <dbReference type="Pfam" id="PF24732"/>
    </source>
</evidence>
<dbReference type="Proteomes" id="UP000319852">
    <property type="component" value="Chromosome"/>
</dbReference>
<sequence length="90" mass="10816">MKSSTTQRFRERLAALPERIQREARESYRLFLTAPHSSSLRFKRVNRKRPYYSARVGRNYRVLGMLEDVTINWFWIGPHDEYDRLVAALN</sequence>